<keyword evidence="4 12" id="KW-0999">Mitochondrion inner membrane</keyword>
<keyword evidence="7" id="KW-0496">Mitochondrion</keyword>
<dbReference type="InterPro" id="IPR033644">
    <property type="entry name" value="Ferrochelatase_C"/>
</dbReference>
<comment type="subcellular location">
    <subcellularLocation>
        <location evidence="1">Mitochondrion inner membrane</location>
        <topology evidence="1">Peripheral membrane protein</topology>
        <orientation evidence="1">Matrix side</orientation>
    </subcellularLocation>
</comment>
<dbReference type="Pfam" id="PF00762">
    <property type="entry name" value="Ferrochelatase"/>
    <property type="match status" value="1"/>
</dbReference>
<dbReference type="GO" id="GO:0005743">
    <property type="term" value="C:mitochondrial inner membrane"/>
    <property type="evidence" value="ECO:0007669"/>
    <property type="project" value="UniProtKB-SubCell"/>
</dbReference>
<dbReference type="AlphaFoldDB" id="A0A2X0MKS5"/>
<evidence type="ECO:0000313" key="14">
    <source>
        <dbReference type="Proteomes" id="UP000249723"/>
    </source>
</evidence>
<dbReference type="PROSITE" id="PS00534">
    <property type="entry name" value="FERROCHELATASE"/>
    <property type="match status" value="1"/>
</dbReference>
<evidence type="ECO:0000256" key="7">
    <source>
        <dbReference type="ARBA" id="ARBA00023128"/>
    </source>
</evidence>
<keyword evidence="11 12" id="KW-0627">Porphyrin biosynthesis</keyword>
<dbReference type="NCBIfam" id="TIGR00109">
    <property type="entry name" value="hemH"/>
    <property type="match status" value="1"/>
</dbReference>
<dbReference type="InterPro" id="IPR019772">
    <property type="entry name" value="Ferrochelatase_AS"/>
</dbReference>
<keyword evidence="14" id="KW-1185">Reference proteome</keyword>
<evidence type="ECO:0000256" key="1">
    <source>
        <dbReference type="ARBA" id="ARBA00004443"/>
    </source>
</evidence>
<comment type="similarity">
    <text evidence="3 12">Belongs to the ferrochelatase family.</text>
</comment>
<dbReference type="CDD" id="cd03411">
    <property type="entry name" value="Ferrochelatase_N"/>
    <property type="match status" value="1"/>
</dbReference>
<dbReference type="InterPro" id="IPR033659">
    <property type="entry name" value="Ferrochelatase_N"/>
</dbReference>
<gene>
    <name evidence="13" type="ORF">BZ3500_MVSOF-1268-A1-R1_CHR2-1G04693</name>
</gene>
<dbReference type="UniPathway" id="UPA00252">
    <property type="reaction ID" value="UER00325"/>
</dbReference>
<keyword evidence="8 12" id="KW-0350">Heme biosynthesis</keyword>
<evidence type="ECO:0000256" key="2">
    <source>
        <dbReference type="ARBA" id="ARBA00004943"/>
    </source>
</evidence>
<organism evidence="13 14">
    <name type="scientific">Microbotryum saponariae</name>
    <dbReference type="NCBI Taxonomy" id="289078"/>
    <lineage>
        <taxon>Eukaryota</taxon>
        <taxon>Fungi</taxon>
        <taxon>Dikarya</taxon>
        <taxon>Basidiomycota</taxon>
        <taxon>Pucciniomycotina</taxon>
        <taxon>Microbotryomycetes</taxon>
        <taxon>Microbotryales</taxon>
        <taxon>Microbotryaceae</taxon>
        <taxon>Microbotryum</taxon>
    </lineage>
</organism>
<evidence type="ECO:0000313" key="13">
    <source>
        <dbReference type="EMBL" id="SCZ88867.1"/>
    </source>
</evidence>
<evidence type="ECO:0000256" key="8">
    <source>
        <dbReference type="ARBA" id="ARBA00023133"/>
    </source>
</evidence>
<dbReference type="EMBL" id="FMWP01000012">
    <property type="protein sequence ID" value="SCZ88867.1"/>
    <property type="molecule type" value="Genomic_DNA"/>
</dbReference>
<dbReference type="FunFam" id="3.40.50.1400:FF:000003">
    <property type="entry name" value="Ferrochelatase"/>
    <property type="match status" value="1"/>
</dbReference>
<dbReference type="GO" id="GO:0004325">
    <property type="term" value="F:ferrochelatase activity"/>
    <property type="evidence" value="ECO:0007669"/>
    <property type="project" value="UniProtKB-UniRule"/>
</dbReference>
<keyword evidence="6 12" id="KW-0408">Iron</keyword>
<name>A0A2X0MKS5_9BASI</name>
<keyword evidence="9" id="KW-0472">Membrane</keyword>
<dbReference type="Gene3D" id="3.40.50.1400">
    <property type="match status" value="2"/>
</dbReference>
<comment type="catalytic activity">
    <reaction evidence="12">
        <text>heme b + 2 H(+) = protoporphyrin IX + Fe(2+)</text>
        <dbReference type="Rhea" id="RHEA:22584"/>
        <dbReference type="ChEBI" id="CHEBI:15378"/>
        <dbReference type="ChEBI" id="CHEBI:29033"/>
        <dbReference type="ChEBI" id="CHEBI:57306"/>
        <dbReference type="ChEBI" id="CHEBI:60344"/>
        <dbReference type="EC" id="4.98.1.1"/>
    </reaction>
</comment>
<evidence type="ECO:0000256" key="12">
    <source>
        <dbReference type="RuleBase" id="RU000607"/>
    </source>
</evidence>
<dbReference type="STRING" id="289078.A0A2X0MKS5"/>
<dbReference type="PANTHER" id="PTHR11108">
    <property type="entry name" value="FERROCHELATASE"/>
    <property type="match status" value="1"/>
</dbReference>
<dbReference type="SUPFAM" id="SSF53800">
    <property type="entry name" value="Chelatase"/>
    <property type="match status" value="1"/>
</dbReference>
<evidence type="ECO:0000256" key="3">
    <source>
        <dbReference type="ARBA" id="ARBA00007718"/>
    </source>
</evidence>
<comment type="function">
    <text evidence="12">Catalyzes the ferrous insertion into protoporphyrin IX.</text>
</comment>
<dbReference type="InterPro" id="IPR001015">
    <property type="entry name" value="Ferrochelatase"/>
</dbReference>
<evidence type="ECO:0000256" key="5">
    <source>
        <dbReference type="ARBA" id="ARBA00022946"/>
    </source>
</evidence>
<dbReference type="PANTHER" id="PTHR11108:SF1">
    <property type="entry name" value="FERROCHELATASE, MITOCHONDRIAL"/>
    <property type="match status" value="1"/>
</dbReference>
<evidence type="ECO:0000256" key="10">
    <source>
        <dbReference type="ARBA" id="ARBA00023239"/>
    </source>
</evidence>
<dbReference type="OrthoDB" id="1323at2759"/>
<evidence type="ECO:0000256" key="4">
    <source>
        <dbReference type="ARBA" id="ARBA00022792"/>
    </source>
</evidence>
<reference evidence="14" key="1">
    <citation type="submission" date="2016-10" db="EMBL/GenBank/DDBJ databases">
        <authorList>
            <person name="Jeantristanb JTB J.-T."/>
            <person name="Ricardo R."/>
        </authorList>
    </citation>
    <scope>NUCLEOTIDE SEQUENCE [LARGE SCALE GENOMIC DNA]</scope>
</reference>
<keyword evidence="5" id="KW-0809">Transit peptide</keyword>
<evidence type="ECO:0000256" key="11">
    <source>
        <dbReference type="ARBA" id="ARBA00023244"/>
    </source>
</evidence>
<accession>A0A2X0MKS5</accession>
<keyword evidence="10 12" id="KW-0456">Lyase</keyword>
<dbReference type="GO" id="GO:0006783">
    <property type="term" value="P:heme biosynthetic process"/>
    <property type="evidence" value="ECO:0007669"/>
    <property type="project" value="UniProtKB-UniRule"/>
</dbReference>
<evidence type="ECO:0000256" key="6">
    <source>
        <dbReference type="ARBA" id="ARBA00023004"/>
    </source>
</evidence>
<protein>
    <recommendedName>
        <fullName evidence="12">Ferrochelatase</fullName>
        <ecNumber evidence="12">4.98.1.1</ecNumber>
    </recommendedName>
</protein>
<proteinExistence type="inferred from homology"/>
<sequence>MHALRSIATARRGLATVAASKPYGTEYSTRLASELLLTFSPQCPWSPPPLPSRSRSSAPVSSCCPAHSFGLVDRTIPSHQIAGLSPLAHNLPNSTAVVLMNMGGPSTVPETGDFLSRLFHDGDLIPLPFQSYLAPLIAKRRTPKIEAQYAAIGGGSPILKWTRIQGEGMAKLLDELSPGTAPHKAYVAFRYANPLTETCLDEMRKDGVERAVAFTQYPQYSCSTTGSSINEMWRVLQERSKAGNEKPIQWSVIDRWGVHEGYVDAVARNIEKSLADYPAEVRNKVVLLFSAHSLPMSVVNRGDPYPAEVGATVSAIMTRLGHTNPYRLTWQSQVGPSAWLGPQTSDAIKGLGKRHNDMLLIPVAFTSDHIETLFELDLEYLEEAKEMGLTGVRRCESLNDSPHFIRAIADIAAKHLKSPQATSVQMGLRCPGCTNEKCGHAKEFFANHPPPKGDGIAAN</sequence>
<evidence type="ECO:0000256" key="9">
    <source>
        <dbReference type="ARBA" id="ARBA00023136"/>
    </source>
</evidence>
<dbReference type="EC" id="4.98.1.1" evidence="12"/>
<comment type="pathway">
    <text evidence="2 12">Porphyrin-containing compound metabolism; protoheme biosynthesis; protoheme from protoporphyrin-IX: step 1/1.</text>
</comment>
<dbReference type="CDD" id="cd00419">
    <property type="entry name" value="Ferrochelatase_C"/>
    <property type="match status" value="1"/>
</dbReference>
<dbReference type="Proteomes" id="UP000249723">
    <property type="component" value="Unassembled WGS sequence"/>
</dbReference>
<dbReference type="HAMAP" id="MF_00323">
    <property type="entry name" value="Ferrochelatase"/>
    <property type="match status" value="1"/>
</dbReference>